<dbReference type="AlphaFoldDB" id="A0AAP2Z5M4"/>
<dbReference type="Proteomes" id="UP001321047">
    <property type="component" value="Unassembled WGS sequence"/>
</dbReference>
<keyword evidence="2" id="KW-1185">Reference proteome</keyword>
<dbReference type="Pfam" id="PF24018">
    <property type="entry name" value="DUF7331"/>
    <property type="match status" value="1"/>
</dbReference>
<organism evidence="1 2">
    <name type="scientific">Natronosalvus hydrolyticus</name>
    <dbReference type="NCBI Taxonomy" id="2979988"/>
    <lineage>
        <taxon>Archaea</taxon>
        <taxon>Methanobacteriati</taxon>
        <taxon>Methanobacteriota</taxon>
        <taxon>Stenosarchaea group</taxon>
        <taxon>Halobacteria</taxon>
        <taxon>Halobacteriales</taxon>
        <taxon>Natrialbaceae</taxon>
        <taxon>Natronosalvus</taxon>
    </lineage>
</organism>
<accession>A0AAP2Z5M4</accession>
<dbReference type="EMBL" id="JAOPJZ010000002">
    <property type="protein sequence ID" value="MCU4751056.1"/>
    <property type="molecule type" value="Genomic_DNA"/>
</dbReference>
<name>A0AAP2Z5M4_9EURY</name>
<comment type="caution">
    <text evidence="1">The sequence shown here is derived from an EMBL/GenBank/DDBJ whole genome shotgun (WGS) entry which is preliminary data.</text>
</comment>
<protein>
    <submittedName>
        <fullName evidence="1">Uncharacterized protein</fullName>
    </submittedName>
</protein>
<dbReference type="RefSeq" id="WP_342806454.1">
    <property type="nucleotide sequence ID" value="NZ_JAOPJZ010000002.1"/>
</dbReference>
<evidence type="ECO:0000313" key="2">
    <source>
        <dbReference type="Proteomes" id="UP001321047"/>
    </source>
</evidence>
<evidence type="ECO:0000313" key="1">
    <source>
        <dbReference type="EMBL" id="MCU4751056.1"/>
    </source>
</evidence>
<sequence>MSLKTDEHDSTLPTVGIHAAAFEPYSAIETDDEALIIYDERNEDAWIQSDVWTGAPGVG</sequence>
<proteinExistence type="predicted"/>
<gene>
    <name evidence="1" type="ORF">OB919_03515</name>
</gene>
<dbReference type="InterPro" id="IPR055755">
    <property type="entry name" value="DUF7331"/>
</dbReference>
<reference evidence="1 2" key="1">
    <citation type="submission" date="2022-09" db="EMBL/GenBank/DDBJ databases">
        <title>Enrichment on poylsaccharides allowed isolation of novel metabolic and taxonomic groups of Haloarchaea.</title>
        <authorList>
            <person name="Sorokin D.Y."/>
            <person name="Elcheninov A.G."/>
            <person name="Khizhniak T.V."/>
            <person name="Kolganova T.V."/>
            <person name="Kublanov I.V."/>
        </authorList>
    </citation>
    <scope>NUCLEOTIDE SEQUENCE [LARGE SCALE GENOMIC DNA]</scope>
    <source>
        <strain evidence="1 2">AArc-curdl1</strain>
    </source>
</reference>